<proteinExistence type="predicted"/>
<sequence length="186" mass="20305">MVVRVAGSPPGDSSSPLELRHDGRLVSAPSAEDALGLIIDGYPDLAPGPERMRARLSLALHAREVVQALLNAGEVFERSTDEQRQVLLGDQGAAGPEVWNGVVPLVLVTSFYRPLGDRDQPRVAGPGQIWWIDPETPVSLLETLHQVRWLDVLRMATPDQGSRYRNLGPNGAAGYWWRPCRAGVDT</sequence>
<dbReference type="RefSeq" id="WP_245666157.1">
    <property type="nucleotide sequence ID" value="NZ_FLRH01000003.1"/>
</dbReference>
<gene>
    <name evidence="1" type="ORF">GA0070622_1902</name>
</gene>
<reference evidence="2" key="1">
    <citation type="submission" date="2016-06" db="EMBL/GenBank/DDBJ databases">
        <authorList>
            <person name="Varghese N."/>
            <person name="Submissions Spin"/>
        </authorList>
    </citation>
    <scope>NUCLEOTIDE SEQUENCE [LARGE SCALE GENOMIC DNA]</scope>
    <source>
        <strain evidence="2">DSM 45794</strain>
    </source>
</reference>
<evidence type="ECO:0000313" key="2">
    <source>
        <dbReference type="Proteomes" id="UP000199558"/>
    </source>
</evidence>
<accession>A0A1A9B7E7</accession>
<organism evidence="1 2">
    <name type="scientific">Micromonospora sediminicola</name>
    <dbReference type="NCBI Taxonomy" id="946078"/>
    <lineage>
        <taxon>Bacteria</taxon>
        <taxon>Bacillati</taxon>
        <taxon>Actinomycetota</taxon>
        <taxon>Actinomycetes</taxon>
        <taxon>Micromonosporales</taxon>
        <taxon>Micromonosporaceae</taxon>
        <taxon>Micromonospora</taxon>
    </lineage>
</organism>
<dbReference type="AlphaFoldDB" id="A0A1A9B7E7"/>
<keyword evidence="2" id="KW-1185">Reference proteome</keyword>
<dbReference type="EMBL" id="FLRH01000003">
    <property type="protein sequence ID" value="SBT64914.1"/>
    <property type="molecule type" value="Genomic_DNA"/>
</dbReference>
<dbReference type="Proteomes" id="UP000199558">
    <property type="component" value="Unassembled WGS sequence"/>
</dbReference>
<name>A0A1A9B7E7_9ACTN</name>
<dbReference type="STRING" id="946078.GA0070622_1902"/>
<protein>
    <submittedName>
        <fullName evidence="1">Uncharacterized protein</fullName>
    </submittedName>
</protein>
<evidence type="ECO:0000313" key="1">
    <source>
        <dbReference type="EMBL" id="SBT64914.1"/>
    </source>
</evidence>